<evidence type="ECO:0000313" key="1">
    <source>
        <dbReference type="EMBL" id="CCF86050.1"/>
    </source>
</evidence>
<dbReference type="AlphaFoldDB" id="I4EMY7"/>
<protein>
    <submittedName>
        <fullName evidence="1">Uncharacterized protein</fullName>
    </submittedName>
</protein>
<comment type="caution">
    <text evidence="1">The sequence shown here is derived from an EMBL/GenBank/DDBJ whole genome shotgun (WGS) entry which is preliminary data.</text>
</comment>
<evidence type="ECO:0000313" key="2">
    <source>
        <dbReference type="Proteomes" id="UP000004221"/>
    </source>
</evidence>
<keyword evidence="2" id="KW-1185">Reference proteome</keyword>
<reference evidence="1 2" key="1">
    <citation type="journal article" date="2012" name="ISME J.">
        <title>Nitrification expanded: discovery, physiology and genomics of a nitrite-oxidizing bacterium from the phylum Chloroflexi.</title>
        <authorList>
            <person name="Sorokin D.Y."/>
            <person name="Lucker S."/>
            <person name="Vejmelkova D."/>
            <person name="Kostrikina N.A."/>
            <person name="Kleerebezem R."/>
            <person name="Rijpstra W.I."/>
            <person name="Damste J.S."/>
            <person name="Le Paslier D."/>
            <person name="Muyzer G."/>
            <person name="Wagner M."/>
            <person name="van Loosdrecht M.C."/>
            <person name="Daims H."/>
        </authorList>
    </citation>
    <scope>NUCLEOTIDE SEQUENCE [LARGE SCALE GENOMIC DNA]</scope>
    <source>
        <strain evidence="2">none</strain>
    </source>
</reference>
<sequence length="83" mass="9296">MAPITFTPFVADEARTPLSPEFPVKNLEINTDSTDLRVKLRRLTFPSPFTSLTSIIQVLGQGCTFPRFHERALLELLVHPAST</sequence>
<dbReference type="Proteomes" id="UP000004221">
    <property type="component" value="Unassembled WGS sequence"/>
</dbReference>
<proteinExistence type="predicted"/>
<gene>
    <name evidence="1" type="ORF">NITHO_690004</name>
</gene>
<organism evidence="1 2">
    <name type="scientific">Nitrolancea hollandica Lb</name>
    <dbReference type="NCBI Taxonomy" id="1129897"/>
    <lineage>
        <taxon>Bacteria</taxon>
        <taxon>Pseudomonadati</taxon>
        <taxon>Thermomicrobiota</taxon>
        <taxon>Thermomicrobia</taxon>
        <taxon>Sphaerobacterales</taxon>
        <taxon>Sphaerobacterineae</taxon>
        <taxon>Sphaerobacteraceae</taxon>
        <taxon>Nitrolancea</taxon>
    </lineage>
</organism>
<name>I4EMY7_9BACT</name>
<dbReference type="EMBL" id="CAGS01000656">
    <property type="protein sequence ID" value="CCF86050.1"/>
    <property type="molecule type" value="Genomic_DNA"/>
</dbReference>
<accession>I4EMY7</accession>